<name>A0A4Z0BGG7_9BURK</name>
<dbReference type="Gene3D" id="3.40.50.1820">
    <property type="entry name" value="alpha/beta hydrolase"/>
    <property type="match status" value="1"/>
</dbReference>
<proteinExistence type="predicted"/>
<dbReference type="Pfam" id="PF12697">
    <property type="entry name" value="Abhydrolase_6"/>
    <property type="match status" value="1"/>
</dbReference>
<accession>A0A4Z0BGG7</accession>
<keyword evidence="3" id="KW-1185">Reference proteome</keyword>
<feature type="domain" description="AB hydrolase-1" evidence="1">
    <location>
        <begin position="4"/>
        <end position="238"/>
    </location>
</feature>
<dbReference type="Proteomes" id="UP000297839">
    <property type="component" value="Unassembled WGS sequence"/>
</dbReference>
<sequence>MANFVLVHGAWHGGWSWQRVVQPLAREGHRVFAVTLTGVGERAHLMSPAITLETHIEDVRAVIEAEELRDVVLAVHSYAGMIGTAIADRWGDRLKHLVYVDAVVPRPGESWSSTHARATREARLAGAAATPEYTLAVPDPAGYGLTPEDNAWVLRRLTPHPGHCYESTLDFDPARVARVPRTFVNCTQPALPTIDAIRPRMADPNFWGGLWRSGGGAQVVELATGHDPMVSRPAELAELLRRCAG</sequence>
<dbReference type="GO" id="GO:0016787">
    <property type="term" value="F:hydrolase activity"/>
    <property type="evidence" value="ECO:0007669"/>
    <property type="project" value="UniProtKB-KW"/>
</dbReference>
<dbReference type="PANTHER" id="PTHR37017:SF11">
    <property type="entry name" value="ESTERASE_LIPASE_THIOESTERASE DOMAIN-CONTAINING PROTEIN"/>
    <property type="match status" value="1"/>
</dbReference>
<organism evidence="2 3">
    <name type="scientific">Ramlibacter humi</name>
    <dbReference type="NCBI Taxonomy" id="2530451"/>
    <lineage>
        <taxon>Bacteria</taxon>
        <taxon>Pseudomonadati</taxon>
        <taxon>Pseudomonadota</taxon>
        <taxon>Betaproteobacteria</taxon>
        <taxon>Burkholderiales</taxon>
        <taxon>Comamonadaceae</taxon>
        <taxon>Ramlibacter</taxon>
    </lineage>
</organism>
<keyword evidence="2" id="KW-0378">Hydrolase</keyword>
<dbReference type="InterPro" id="IPR029058">
    <property type="entry name" value="AB_hydrolase_fold"/>
</dbReference>
<evidence type="ECO:0000259" key="1">
    <source>
        <dbReference type="Pfam" id="PF12697"/>
    </source>
</evidence>
<dbReference type="SUPFAM" id="SSF53474">
    <property type="entry name" value="alpha/beta-Hydrolases"/>
    <property type="match status" value="1"/>
</dbReference>
<comment type="caution">
    <text evidence="2">The sequence shown here is derived from an EMBL/GenBank/DDBJ whole genome shotgun (WGS) entry which is preliminary data.</text>
</comment>
<dbReference type="EMBL" id="SMLK01000006">
    <property type="protein sequence ID" value="TFY98402.1"/>
    <property type="molecule type" value="Genomic_DNA"/>
</dbReference>
<dbReference type="InterPro" id="IPR000073">
    <property type="entry name" value="AB_hydrolase_1"/>
</dbReference>
<dbReference type="AlphaFoldDB" id="A0A4Z0BGG7"/>
<reference evidence="2 3" key="1">
    <citation type="submission" date="2019-03" db="EMBL/GenBank/DDBJ databases">
        <title>Ramlibacter sp. 18x22-1, whole genome shotgun sequence.</title>
        <authorList>
            <person name="Zhang X."/>
            <person name="Feng G."/>
            <person name="Zhu H."/>
        </authorList>
    </citation>
    <scope>NUCLEOTIDE SEQUENCE [LARGE SCALE GENOMIC DNA]</scope>
    <source>
        <strain evidence="2 3">18x22-1</strain>
    </source>
</reference>
<dbReference type="InterPro" id="IPR052897">
    <property type="entry name" value="Sec-Metab_Biosynth_Hydrolase"/>
</dbReference>
<evidence type="ECO:0000313" key="3">
    <source>
        <dbReference type="Proteomes" id="UP000297839"/>
    </source>
</evidence>
<gene>
    <name evidence="2" type="ORF">EZ216_17600</name>
</gene>
<evidence type="ECO:0000313" key="2">
    <source>
        <dbReference type="EMBL" id="TFY98402.1"/>
    </source>
</evidence>
<dbReference type="OrthoDB" id="9112061at2"/>
<dbReference type="RefSeq" id="WP_135251095.1">
    <property type="nucleotide sequence ID" value="NZ_SMLK01000006.1"/>
</dbReference>
<protein>
    <submittedName>
        <fullName evidence="2">Alpha/beta hydrolase</fullName>
    </submittedName>
</protein>
<dbReference type="PANTHER" id="PTHR37017">
    <property type="entry name" value="AB HYDROLASE-1 DOMAIN-CONTAINING PROTEIN-RELATED"/>
    <property type="match status" value="1"/>
</dbReference>